<keyword evidence="1" id="KW-0812">Transmembrane</keyword>
<evidence type="ECO:0000313" key="2">
    <source>
        <dbReference type="EMBL" id="KAG1784935.1"/>
    </source>
</evidence>
<dbReference type="EMBL" id="JABBWE010000124">
    <property type="protein sequence ID" value="KAG1784935.1"/>
    <property type="molecule type" value="Genomic_DNA"/>
</dbReference>
<comment type="caution">
    <text evidence="2">The sequence shown here is derived from an EMBL/GenBank/DDBJ whole genome shotgun (WGS) entry which is preliminary data.</text>
</comment>
<dbReference type="GeneID" id="64601683"/>
<dbReference type="RefSeq" id="XP_041152420.1">
    <property type="nucleotide sequence ID" value="XM_041307919.1"/>
</dbReference>
<sequence>MAPFDTQPIKSLPAPRDGNIVVRSYQSGSMDRHTIIDVVIITVIFIALLLSLSALACFRPTSLNSLRAVPVRGTEVPILNTATPMRSTATTGRSIHYSRHILMMSFVLHNWWARAFHDGIPRSVNTAHHEPTLFRAAPHASSAVIGTEFYSRSPSFTTFAPTSQSEAPSIVNTFVDSGDVELHVLDGSKSLSAPSLAAADDADIADNQVVMLSATEFIVPVDAKPEAPDPS</sequence>
<proteinExistence type="predicted"/>
<gene>
    <name evidence="2" type="ORF">HD556DRAFT_1451247</name>
</gene>
<dbReference type="Proteomes" id="UP000719766">
    <property type="component" value="Unassembled WGS sequence"/>
</dbReference>
<feature type="transmembrane region" description="Helical" evidence="1">
    <location>
        <begin position="35"/>
        <end position="58"/>
    </location>
</feature>
<protein>
    <submittedName>
        <fullName evidence="2">Uncharacterized protein</fullName>
    </submittedName>
</protein>
<organism evidence="2 3">
    <name type="scientific">Suillus plorans</name>
    <dbReference type="NCBI Taxonomy" id="116603"/>
    <lineage>
        <taxon>Eukaryota</taxon>
        <taxon>Fungi</taxon>
        <taxon>Dikarya</taxon>
        <taxon>Basidiomycota</taxon>
        <taxon>Agaricomycotina</taxon>
        <taxon>Agaricomycetes</taxon>
        <taxon>Agaricomycetidae</taxon>
        <taxon>Boletales</taxon>
        <taxon>Suillineae</taxon>
        <taxon>Suillaceae</taxon>
        <taxon>Suillus</taxon>
    </lineage>
</organism>
<keyword evidence="1" id="KW-0472">Membrane</keyword>
<name>A0A9P7D9A1_9AGAM</name>
<dbReference type="AlphaFoldDB" id="A0A9P7D9A1"/>
<dbReference type="OrthoDB" id="2658770at2759"/>
<evidence type="ECO:0000256" key="1">
    <source>
        <dbReference type="SAM" id="Phobius"/>
    </source>
</evidence>
<evidence type="ECO:0000313" key="3">
    <source>
        <dbReference type="Proteomes" id="UP000719766"/>
    </source>
</evidence>
<keyword evidence="1" id="KW-1133">Transmembrane helix</keyword>
<accession>A0A9P7D9A1</accession>
<keyword evidence="3" id="KW-1185">Reference proteome</keyword>
<reference evidence="2" key="1">
    <citation type="journal article" date="2020" name="New Phytol.">
        <title>Comparative genomics reveals dynamic genome evolution in host specialist ectomycorrhizal fungi.</title>
        <authorList>
            <person name="Lofgren L.A."/>
            <person name="Nguyen N.H."/>
            <person name="Vilgalys R."/>
            <person name="Ruytinx J."/>
            <person name="Liao H.L."/>
            <person name="Branco S."/>
            <person name="Kuo A."/>
            <person name="LaButti K."/>
            <person name="Lipzen A."/>
            <person name="Andreopoulos W."/>
            <person name="Pangilinan J."/>
            <person name="Riley R."/>
            <person name="Hundley H."/>
            <person name="Na H."/>
            <person name="Barry K."/>
            <person name="Grigoriev I.V."/>
            <person name="Stajich J.E."/>
            <person name="Kennedy P.G."/>
        </authorList>
    </citation>
    <scope>NUCLEOTIDE SEQUENCE</scope>
    <source>
        <strain evidence="2">S12</strain>
    </source>
</reference>